<protein>
    <recommendedName>
        <fullName evidence="6">glucan 1,3-beta-glucosidase</fullName>
        <ecNumber evidence="6">3.2.1.58</ecNumber>
    </recommendedName>
</protein>
<dbReference type="InterPro" id="IPR050386">
    <property type="entry name" value="Glycosyl_hydrolase_5"/>
</dbReference>
<dbReference type="Proteomes" id="UP000243876">
    <property type="component" value="Unassembled WGS sequence"/>
</dbReference>
<keyword evidence="4" id="KW-0961">Cell wall biogenesis/degradation</keyword>
<feature type="compositionally biased region" description="Low complexity" evidence="8">
    <location>
        <begin position="23"/>
        <end position="59"/>
    </location>
</feature>
<evidence type="ECO:0000256" key="2">
    <source>
        <dbReference type="ARBA" id="ARBA00022801"/>
    </source>
</evidence>
<evidence type="ECO:0000256" key="6">
    <source>
        <dbReference type="ARBA" id="ARBA00038929"/>
    </source>
</evidence>
<feature type="compositionally biased region" description="Low complexity" evidence="8">
    <location>
        <begin position="97"/>
        <end position="117"/>
    </location>
</feature>
<evidence type="ECO:0000256" key="1">
    <source>
        <dbReference type="ARBA" id="ARBA00005641"/>
    </source>
</evidence>
<evidence type="ECO:0000256" key="4">
    <source>
        <dbReference type="ARBA" id="ARBA00023316"/>
    </source>
</evidence>
<keyword evidence="2 7" id="KW-0378">Hydrolase</keyword>
<comment type="similarity">
    <text evidence="1 7">Belongs to the glycosyl hydrolase 5 (cellulase A) family.</text>
</comment>
<proteinExistence type="inferred from homology"/>
<feature type="domain" description="Glycoside hydrolase family 5" evidence="9">
    <location>
        <begin position="237"/>
        <end position="368"/>
    </location>
</feature>
<evidence type="ECO:0000256" key="3">
    <source>
        <dbReference type="ARBA" id="ARBA00023295"/>
    </source>
</evidence>
<evidence type="ECO:0000313" key="10">
    <source>
        <dbReference type="EMBL" id="CEQ42406.1"/>
    </source>
</evidence>
<evidence type="ECO:0000256" key="5">
    <source>
        <dbReference type="ARBA" id="ARBA00036824"/>
    </source>
</evidence>
<gene>
    <name evidence="10" type="primary">SPOSA6832_04204</name>
</gene>
<dbReference type="SUPFAM" id="SSF51445">
    <property type="entry name" value="(Trans)glycosidases"/>
    <property type="match status" value="1"/>
</dbReference>
<evidence type="ECO:0000256" key="8">
    <source>
        <dbReference type="SAM" id="MobiDB-lite"/>
    </source>
</evidence>
<dbReference type="InterPro" id="IPR017853">
    <property type="entry name" value="GH"/>
</dbReference>
<organism evidence="10 11">
    <name type="scientific">Sporidiobolus salmonicolor</name>
    <name type="common">Yeast-like fungus</name>
    <name type="synonym">Sporobolomyces salmonicolor</name>
    <dbReference type="NCBI Taxonomy" id="5005"/>
    <lineage>
        <taxon>Eukaryota</taxon>
        <taxon>Fungi</taxon>
        <taxon>Dikarya</taxon>
        <taxon>Basidiomycota</taxon>
        <taxon>Pucciniomycotina</taxon>
        <taxon>Microbotryomycetes</taxon>
        <taxon>Sporidiobolales</taxon>
        <taxon>Sporidiobolaceae</taxon>
        <taxon>Sporobolomyces</taxon>
    </lineage>
</organism>
<dbReference type="GO" id="GO:0009986">
    <property type="term" value="C:cell surface"/>
    <property type="evidence" value="ECO:0007669"/>
    <property type="project" value="TreeGrafter"/>
</dbReference>
<dbReference type="PANTHER" id="PTHR31297:SF42">
    <property type="entry name" value="GLYCOSIDE HYDROLASE FAMILY 5 DOMAIN-CONTAINING PROTEIN"/>
    <property type="match status" value="1"/>
</dbReference>
<keyword evidence="11" id="KW-1185">Reference proteome</keyword>
<dbReference type="Pfam" id="PF00150">
    <property type="entry name" value="Cellulase"/>
    <property type="match status" value="1"/>
</dbReference>
<accession>A0A0D6ERI2</accession>
<dbReference type="InterPro" id="IPR001547">
    <property type="entry name" value="Glyco_hydro_5"/>
</dbReference>
<dbReference type="EC" id="3.2.1.58" evidence="6"/>
<dbReference type="EMBL" id="CENE01000025">
    <property type="protein sequence ID" value="CEQ42406.1"/>
    <property type="molecule type" value="Genomic_DNA"/>
</dbReference>
<evidence type="ECO:0000259" key="9">
    <source>
        <dbReference type="Pfam" id="PF00150"/>
    </source>
</evidence>
<evidence type="ECO:0000313" key="11">
    <source>
        <dbReference type="Proteomes" id="UP000243876"/>
    </source>
</evidence>
<reference evidence="11" key="1">
    <citation type="submission" date="2015-02" db="EMBL/GenBank/DDBJ databases">
        <authorList>
            <person name="Gon?alves P."/>
        </authorList>
    </citation>
    <scope>NUCLEOTIDE SEQUENCE [LARGE SCALE GENOMIC DNA]</scope>
</reference>
<dbReference type="AlphaFoldDB" id="A0A0D6ERI2"/>
<comment type="catalytic activity">
    <reaction evidence="5">
        <text>Successive hydrolysis of beta-D-glucose units from the non-reducing ends of (1-&gt;3)-beta-D-glucans, releasing alpha-glucose.</text>
        <dbReference type="EC" id="3.2.1.58"/>
    </reaction>
</comment>
<keyword evidence="3 7" id="KW-0326">Glycosidase</keyword>
<dbReference type="FunFam" id="3.20.20.80:FF:000033">
    <property type="entry name" value="Glucan 1,3-beta-glucosidase A"/>
    <property type="match status" value="1"/>
</dbReference>
<dbReference type="GO" id="GO:0005576">
    <property type="term" value="C:extracellular region"/>
    <property type="evidence" value="ECO:0007669"/>
    <property type="project" value="TreeGrafter"/>
</dbReference>
<feature type="non-terminal residue" evidence="10">
    <location>
        <position position="1"/>
    </location>
</feature>
<dbReference type="GO" id="GO:0071555">
    <property type="term" value="P:cell wall organization"/>
    <property type="evidence" value="ECO:0007669"/>
    <property type="project" value="UniProtKB-KW"/>
</dbReference>
<sequence length="581" mass="63587">MRSHLIKRQLESALDPAGNATASNTTSSNSTMSDSMMSNSTSFDPASSDSASGDAAFSDVAPGGSTPDDSSAPANSTLTNSALTNATLANSTYFTNSSSTNSTIAAQPTSPASTSALPFPPKQDCTYFNEDWSSPSLQQQILAAVQANEKAAQEAIAAGKDAPNPADWGMWKRDQSQTNVSWRWDFNGSTPIRGVNIGGWLVLEPWITPSLFDATGNASVVDEWTFCESLGYREAYARLSSHWATFYTEDDFAQMASYGLNHVRIPIGYWAFDTTEGEPYVQGQYAFLLNAIQWAGNHGLKVMVDIHGAPASQNGFDNSGRRGPVGWHLSQDNVNRTLNVVSRLSREFAKPEYNNTVTILQALNEPAGFIGQDMLDVYRQFAYDSYGRVRYPSGSTPSSVVLSLHDAFQPLTMWEKSFPAPNFQGVSLSDHPYFVFNESDLAMNQTERIKAVCSTKDYYAQSQSNLWTIVDEWTSATTDCAGSLNGRGIGSRYDGSYPNSTALGTCNGKTGNGSTFSEDYKASLRQFWEAQVDVWEASTSGWIQWCWKAENADDWSYYAGVQGGWIPSDPTQRAYPDHLLR</sequence>
<name>A0A0D6ERI2_SPOSA</name>
<feature type="region of interest" description="Disordered" evidence="8">
    <location>
        <begin position="1"/>
        <end position="78"/>
    </location>
</feature>
<dbReference type="GO" id="GO:0004338">
    <property type="term" value="F:glucan exo-1,3-beta-glucosidase activity"/>
    <property type="evidence" value="ECO:0007669"/>
    <property type="project" value="UniProtKB-EC"/>
</dbReference>
<dbReference type="GO" id="GO:0009251">
    <property type="term" value="P:glucan catabolic process"/>
    <property type="evidence" value="ECO:0007669"/>
    <property type="project" value="TreeGrafter"/>
</dbReference>
<feature type="region of interest" description="Disordered" evidence="8">
    <location>
        <begin position="97"/>
        <end position="118"/>
    </location>
</feature>
<dbReference type="OrthoDB" id="62120at2759"/>
<dbReference type="PANTHER" id="PTHR31297">
    <property type="entry name" value="GLUCAN ENDO-1,6-BETA-GLUCOSIDASE B"/>
    <property type="match status" value="1"/>
</dbReference>
<dbReference type="Gene3D" id="3.20.20.80">
    <property type="entry name" value="Glycosidases"/>
    <property type="match status" value="1"/>
</dbReference>
<evidence type="ECO:0000256" key="7">
    <source>
        <dbReference type="RuleBase" id="RU361153"/>
    </source>
</evidence>